<feature type="compositionally biased region" description="Gly residues" evidence="1">
    <location>
        <begin position="91"/>
        <end position="100"/>
    </location>
</feature>
<evidence type="ECO:0000256" key="2">
    <source>
        <dbReference type="SAM" id="Phobius"/>
    </source>
</evidence>
<feature type="region of interest" description="Disordered" evidence="1">
    <location>
        <begin position="90"/>
        <end position="113"/>
    </location>
</feature>
<sequence length="154" mass="16491">MLGLLFICCMQQRYQQQPEHQQQPEQQQQQALMQQVTTVLLALLVLSVCGLFGTLVLSAKYGNEAQARDTAQEVQSLFVQAKLDYMDGLNRGEGGSGGAGSSSSLSPQRPASCCAGNRSSPYSAAAALSPTPIGTLIVTELATTTRRDRLCQPL</sequence>
<organism evidence="3 4">
    <name type="scientific">Macrostomum lignano</name>
    <dbReference type="NCBI Taxonomy" id="282301"/>
    <lineage>
        <taxon>Eukaryota</taxon>
        <taxon>Metazoa</taxon>
        <taxon>Spiralia</taxon>
        <taxon>Lophotrochozoa</taxon>
        <taxon>Platyhelminthes</taxon>
        <taxon>Rhabditophora</taxon>
        <taxon>Macrostomorpha</taxon>
        <taxon>Macrostomida</taxon>
        <taxon>Macrostomidae</taxon>
        <taxon>Macrostomum</taxon>
    </lineage>
</organism>
<dbReference type="Proteomes" id="UP000215902">
    <property type="component" value="Unassembled WGS sequence"/>
</dbReference>
<comment type="caution">
    <text evidence="3">The sequence shown here is derived from an EMBL/GenBank/DDBJ whole genome shotgun (WGS) entry which is preliminary data.</text>
</comment>
<evidence type="ECO:0000313" key="3">
    <source>
        <dbReference type="EMBL" id="PAA48831.1"/>
    </source>
</evidence>
<name>A0A267DHU2_9PLAT</name>
<keyword evidence="2" id="KW-1133">Transmembrane helix</keyword>
<protein>
    <submittedName>
        <fullName evidence="3">Uncharacterized protein</fullName>
    </submittedName>
</protein>
<gene>
    <name evidence="3" type="ORF">BOX15_Mlig014626g4</name>
</gene>
<keyword evidence="2" id="KW-0812">Transmembrane</keyword>
<keyword evidence="2" id="KW-0472">Membrane</keyword>
<reference evidence="3 4" key="1">
    <citation type="submission" date="2017-06" db="EMBL/GenBank/DDBJ databases">
        <title>A platform for efficient transgenesis in Macrostomum lignano, a flatworm model organism for stem cell research.</title>
        <authorList>
            <person name="Berezikov E."/>
        </authorList>
    </citation>
    <scope>NUCLEOTIDE SEQUENCE [LARGE SCALE GENOMIC DNA]</scope>
    <source>
        <strain evidence="3">DV1</strain>
        <tissue evidence="3">Whole organism</tissue>
    </source>
</reference>
<dbReference type="EMBL" id="NIVC01004042">
    <property type="protein sequence ID" value="PAA48831.1"/>
    <property type="molecule type" value="Genomic_DNA"/>
</dbReference>
<evidence type="ECO:0000256" key="1">
    <source>
        <dbReference type="SAM" id="MobiDB-lite"/>
    </source>
</evidence>
<keyword evidence="4" id="KW-1185">Reference proteome</keyword>
<proteinExistence type="predicted"/>
<evidence type="ECO:0000313" key="4">
    <source>
        <dbReference type="Proteomes" id="UP000215902"/>
    </source>
</evidence>
<feature type="transmembrane region" description="Helical" evidence="2">
    <location>
        <begin position="39"/>
        <end position="59"/>
    </location>
</feature>
<dbReference type="AlphaFoldDB" id="A0A267DHU2"/>
<accession>A0A267DHU2</accession>